<sequence>MKKLYRSQNDRKVAGVCGGLAEQYNFDVSILRIIWALAAIFTSGGAVIVYIVMALIVPNEEDVSE</sequence>
<dbReference type="PANTHER" id="PTHR33885">
    <property type="entry name" value="PHAGE SHOCK PROTEIN C"/>
    <property type="match status" value="1"/>
</dbReference>
<keyword evidence="5 6" id="KW-0472">Membrane</keyword>
<dbReference type="InterPro" id="IPR007168">
    <property type="entry name" value="Phageshock_PspC_N"/>
</dbReference>
<evidence type="ECO:0000256" key="5">
    <source>
        <dbReference type="ARBA" id="ARBA00023136"/>
    </source>
</evidence>
<keyword evidence="3 6" id="KW-0812">Transmembrane</keyword>
<feature type="domain" description="Phage shock protein PspC N-terminal" evidence="7">
    <location>
        <begin position="2"/>
        <end position="60"/>
    </location>
</feature>
<proteinExistence type="predicted"/>
<evidence type="ECO:0000256" key="3">
    <source>
        <dbReference type="ARBA" id="ARBA00022692"/>
    </source>
</evidence>
<reference evidence="8" key="1">
    <citation type="submission" date="2022-06" db="EMBL/GenBank/DDBJ databases">
        <title>Alkalicoccobacillus porphyridii sp. nov., isolated from a marine red alga, Porphyridium purpureum and reclassification of Shouchella plakortidis and Shouchella gibsonii as Alkalicoccobacillus plakortidis comb. nov. and Alkalicoccobacillus gibsonii comb. nov.</title>
        <authorList>
            <person name="Kim K.H."/>
            <person name="Lee J.K."/>
            <person name="Han D.M."/>
            <person name="Baek J.H."/>
            <person name="Jeon C.O."/>
        </authorList>
    </citation>
    <scope>NUCLEOTIDE SEQUENCE</scope>
    <source>
        <strain evidence="8">DSM 19153</strain>
    </source>
</reference>
<evidence type="ECO:0000256" key="2">
    <source>
        <dbReference type="ARBA" id="ARBA00022475"/>
    </source>
</evidence>
<keyword evidence="4 6" id="KW-1133">Transmembrane helix</keyword>
<keyword evidence="2" id="KW-1003">Cell membrane</keyword>
<dbReference type="PANTHER" id="PTHR33885:SF3">
    <property type="entry name" value="PHAGE SHOCK PROTEIN C"/>
    <property type="match status" value="1"/>
</dbReference>
<evidence type="ECO:0000259" key="7">
    <source>
        <dbReference type="Pfam" id="PF04024"/>
    </source>
</evidence>
<evidence type="ECO:0000256" key="4">
    <source>
        <dbReference type="ARBA" id="ARBA00022989"/>
    </source>
</evidence>
<comment type="caution">
    <text evidence="8">The sequence shown here is derived from an EMBL/GenBank/DDBJ whole genome shotgun (WGS) entry which is preliminary data.</text>
</comment>
<name>A0ABT0XID0_9BACI</name>
<feature type="transmembrane region" description="Helical" evidence="6">
    <location>
        <begin position="33"/>
        <end position="57"/>
    </location>
</feature>
<evidence type="ECO:0000313" key="8">
    <source>
        <dbReference type="EMBL" id="MCM2675656.1"/>
    </source>
</evidence>
<protein>
    <submittedName>
        <fullName evidence="8">PspC domain-containing protein</fullName>
    </submittedName>
</protein>
<accession>A0ABT0XID0</accession>
<dbReference type="Pfam" id="PF04024">
    <property type="entry name" value="PspC"/>
    <property type="match status" value="1"/>
</dbReference>
<evidence type="ECO:0000256" key="6">
    <source>
        <dbReference type="SAM" id="Phobius"/>
    </source>
</evidence>
<evidence type="ECO:0000256" key="1">
    <source>
        <dbReference type="ARBA" id="ARBA00004162"/>
    </source>
</evidence>
<organism evidence="8 9">
    <name type="scientific">Alkalicoccobacillus plakortidis</name>
    <dbReference type="NCBI Taxonomy" id="444060"/>
    <lineage>
        <taxon>Bacteria</taxon>
        <taxon>Bacillati</taxon>
        <taxon>Bacillota</taxon>
        <taxon>Bacilli</taxon>
        <taxon>Bacillales</taxon>
        <taxon>Bacillaceae</taxon>
        <taxon>Alkalicoccobacillus</taxon>
    </lineage>
</organism>
<dbReference type="EMBL" id="JAMQJY010000001">
    <property type="protein sequence ID" value="MCM2675656.1"/>
    <property type="molecule type" value="Genomic_DNA"/>
</dbReference>
<gene>
    <name evidence="8" type="ORF">NDM98_09230</name>
</gene>
<dbReference type="RefSeq" id="WP_251606643.1">
    <property type="nucleotide sequence ID" value="NZ_JAMQJY010000001.1"/>
</dbReference>
<keyword evidence="9" id="KW-1185">Reference proteome</keyword>
<evidence type="ECO:0000313" key="9">
    <source>
        <dbReference type="Proteomes" id="UP001203665"/>
    </source>
</evidence>
<dbReference type="Proteomes" id="UP001203665">
    <property type="component" value="Unassembled WGS sequence"/>
</dbReference>
<dbReference type="InterPro" id="IPR052027">
    <property type="entry name" value="PspC"/>
</dbReference>
<comment type="subcellular location">
    <subcellularLocation>
        <location evidence="1">Cell membrane</location>
        <topology evidence="1">Single-pass membrane protein</topology>
    </subcellularLocation>
</comment>